<keyword evidence="1 5" id="KW-0479">Metal-binding</keyword>
<dbReference type="Gene3D" id="4.10.1000.10">
    <property type="entry name" value="Zinc finger, CCCH-type"/>
    <property type="match status" value="2"/>
</dbReference>
<evidence type="ECO:0000256" key="5">
    <source>
        <dbReference type="PROSITE-ProRule" id="PRU00723"/>
    </source>
</evidence>
<keyword evidence="3 5" id="KW-0863">Zinc-finger</keyword>
<proteinExistence type="predicted"/>
<evidence type="ECO:0000259" key="6">
    <source>
        <dbReference type="PROSITE" id="PS50103"/>
    </source>
</evidence>
<keyword evidence="8" id="KW-1185">Reference proteome</keyword>
<dbReference type="PROSITE" id="PS50103">
    <property type="entry name" value="ZF_C3H1"/>
    <property type="match status" value="2"/>
</dbReference>
<feature type="zinc finger region" description="C3H1-type" evidence="5">
    <location>
        <begin position="252"/>
        <end position="280"/>
    </location>
</feature>
<dbReference type="Pfam" id="PF00642">
    <property type="entry name" value="zf-CCCH"/>
    <property type="match status" value="1"/>
</dbReference>
<evidence type="ECO:0000256" key="3">
    <source>
        <dbReference type="ARBA" id="ARBA00022771"/>
    </source>
</evidence>
<dbReference type="FunFam" id="4.10.1000.10:FF:000001">
    <property type="entry name" value="zinc finger CCCH domain-containing protein 15-like"/>
    <property type="match status" value="1"/>
</dbReference>
<feature type="domain" description="C3H1-type" evidence="6">
    <location>
        <begin position="214"/>
        <end position="242"/>
    </location>
</feature>
<dbReference type="SUPFAM" id="SSF90229">
    <property type="entry name" value="CCCH zinc finger"/>
    <property type="match status" value="2"/>
</dbReference>
<dbReference type="InterPro" id="IPR045877">
    <property type="entry name" value="ZFP36-like"/>
</dbReference>
<evidence type="ECO:0000313" key="7">
    <source>
        <dbReference type="EMBL" id="CAA2614574.1"/>
    </source>
</evidence>
<dbReference type="SMART" id="SM00356">
    <property type="entry name" value="ZnF_C3H1"/>
    <property type="match status" value="2"/>
</dbReference>
<gene>
    <name evidence="7" type="ORF">SI7747_01000953</name>
</gene>
<dbReference type="AlphaFoldDB" id="A0A7I8IAC4"/>
<dbReference type="InterPro" id="IPR000571">
    <property type="entry name" value="Znf_CCCH"/>
</dbReference>
<protein>
    <recommendedName>
        <fullName evidence="6">C3H1-type domain-containing protein</fullName>
    </recommendedName>
</protein>
<evidence type="ECO:0000313" key="8">
    <source>
        <dbReference type="Proteomes" id="UP001189122"/>
    </source>
</evidence>
<dbReference type="PANTHER" id="PTHR12547:SF153">
    <property type="entry name" value="ZINC FINGER CCCH DOMAIN-CONTAINING PROTEIN 9"/>
    <property type="match status" value="1"/>
</dbReference>
<accession>A0A7I8IAC4</accession>
<dbReference type="PANTHER" id="PTHR12547">
    <property type="entry name" value="CCCH ZINC FINGER/TIS11-RELATED"/>
    <property type="match status" value="1"/>
</dbReference>
<keyword evidence="2" id="KW-0677">Repeat</keyword>
<dbReference type="Proteomes" id="UP001189122">
    <property type="component" value="Unassembled WGS sequence"/>
</dbReference>
<keyword evidence="4 5" id="KW-0862">Zinc</keyword>
<feature type="zinc finger region" description="C3H1-type" evidence="5">
    <location>
        <begin position="214"/>
        <end position="242"/>
    </location>
</feature>
<organism evidence="7">
    <name type="scientific">Spirodela intermedia</name>
    <name type="common">Intermediate duckweed</name>
    <dbReference type="NCBI Taxonomy" id="51605"/>
    <lineage>
        <taxon>Eukaryota</taxon>
        <taxon>Viridiplantae</taxon>
        <taxon>Streptophyta</taxon>
        <taxon>Embryophyta</taxon>
        <taxon>Tracheophyta</taxon>
        <taxon>Spermatophyta</taxon>
        <taxon>Magnoliopsida</taxon>
        <taxon>Liliopsida</taxon>
        <taxon>Araceae</taxon>
        <taxon>Lemnoideae</taxon>
        <taxon>Spirodela</taxon>
    </lineage>
</organism>
<evidence type="ECO:0000256" key="1">
    <source>
        <dbReference type="ARBA" id="ARBA00022723"/>
    </source>
</evidence>
<name>A0A7I8IAC4_SPIIN</name>
<reference evidence="7 8" key="1">
    <citation type="submission" date="2019-12" db="EMBL/GenBank/DDBJ databases">
        <authorList>
            <person name="Scholz U."/>
            <person name="Mascher M."/>
            <person name="Fiebig A."/>
        </authorList>
    </citation>
    <scope>NUCLEOTIDE SEQUENCE</scope>
</reference>
<sequence length="286" mass="30987">MEGGITLPFSSTSVAEIPASCCSDEVAGAGKSSSTAAGVSADLMDLQRRQILRELQVTVDRYNDSFRSLSLMLADLELLRQENLALRAENLEFSLFLEEERNNVLAANPESCGVLDPRSTVPQIGMDENLPPGDGIIPRNEKTGVLGVVPKSISIRSKGFLAVDHASGRSGGTAEDVSASGNVITRHSQPQPLASQVGEADGMGISVEVFNQGMAKTELCNKWEEMGWCPYGDQCQFAHGVDELRPVIRHPRYKTQLCRMIGGPGGCPYGHRCHFRHAHLHTQNSQ</sequence>
<dbReference type="GO" id="GO:0003729">
    <property type="term" value="F:mRNA binding"/>
    <property type="evidence" value="ECO:0007669"/>
    <property type="project" value="InterPro"/>
</dbReference>
<evidence type="ECO:0000256" key="2">
    <source>
        <dbReference type="ARBA" id="ARBA00022737"/>
    </source>
</evidence>
<evidence type="ECO:0000256" key="4">
    <source>
        <dbReference type="ARBA" id="ARBA00022833"/>
    </source>
</evidence>
<dbReference type="EMBL" id="LR743588">
    <property type="protein sequence ID" value="CAA2614574.1"/>
    <property type="molecule type" value="Genomic_DNA"/>
</dbReference>
<dbReference type="GO" id="GO:0008270">
    <property type="term" value="F:zinc ion binding"/>
    <property type="evidence" value="ECO:0007669"/>
    <property type="project" value="UniProtKB-KW"/>
</dbReference>
<feature type="domain" description="C3H1-type" evidence="6">
    <location>
        <begin position="252"/>
        <end position="280"/>
    </location>
</feature>
<dbReference type="InterPro" id="IPR036855">
    <property type="entry name" value="Znf_CCCH_sf"/>
</dbReference>
<dbReference type="EMBL" id="CACRZD030000001">
    <property type="protein sequence ID" value="CAA6654363.1"/>
    <property type="molecule type" value="Genomic_DNA"/>
</dbReference>